<keyword evidence="9" id="KW-0963">Cytoplasm</keyword>
<dbReference type="GO" id="GO:0004222">
    <property type="term" value="F:metalloendopeptidase activity"/>
    <property type="evidence" value="ECO:0007669"/>
    <property type="project" value="InterPro"/>
</dbReference>
<evidence type="ECO:0000256" key="5">
    <source>
        <dbReference type="ARBA" id="ARBA00022723"/>
    </source>
</evidence>
<dbReference type="InterPro" id="IPR023091">
    <property type="entry name" value="MetalPrtase_cat_dom_sf_prd"/>
</dbReference>
<reference evidence="10 11" key="1">
    <citation type="journal article" date="2019" name="Nat. Microbiol.">
        <title>Mediterranean grassland soil C-N compound turnover is dependent on rainfall and depth, and is mediated by genomically divergent microorganisms.</title>
        <authorList>
            <person name="Diamond S."/>
            <person name="Andeer P.F."/>
            <person name="Li Z."/>
            <person name="Crits-Christoph A."/>
            <person name="Burstein D."/>
            <person name="Anantharaman K."/>
            <person name="Lane K.R."/>
            <person name="Thomas B.C."/>
            <person name="Pan C."/>
            <person name="Northen T.R."/>
            <person name="Banfield J.F."/>
        </authorList>
    </citation>
    <scope>NUCLEOTIDE SEQUENCE [LARGE SCALE GENOMIC DNA]</scope>
    <source>
        <strain evidence="10">NP_3</strain>
    </source>
</reference>
<comment type="cofactor">
    <cofactor evidence="9">
        <name>Zn(2+)</name>
        <dbReference type="ChEBI" id="CHEBI:29105"/>
    </cofactor>
    <text evidence="9">Binds 1 zinc ion.</text>
</comment>
<evidence type="ECO:0000256" key="4">
    <source>
        <dbReference type="ARBA" id="ARBA00022722"/>
    </source>
</evidence>
<dbReference type="GO" id="GO:0004521">
    <property type="term" value="F:RNA endonuclease activity"/>
    <property type="evidence" value="ECO:0007669"/>
    <property type="project" value="UniProtKB-UniRule"/>
</dbReference>
<dbReference type="GO" id="GO:0008270">
    <property type="term" value="F:zinc ion binding"/>
    <property type="evidence" value="ECO:0007669"/>
    <property type="project" value="UniProtKB-UniRule"/>
</dbReference>
<dbReference type="SUPFAM" id="SSF55486">
    <property type="entry name" value="Metalloproteases ('zincins'), catalytic domain"/>
    <property type="match status" value="1"/>
</dbReference>
<evidence type="ECO:0000256" key="3">
    <source>
        <dbReference type="ARBA" id="ARBA00022552"/>
    </source>
</evidence>
<evidence type="ECO:0000313" key="10">
    <source>
        <dbReference type="EMBL" id="TMI91102.1"/>
    </source>
</evidence>
<keyword evidence="5 9" id="KW-0479">Metal-binding</keyword>
<dbReference type="NCBIfam" id="TIGR00043">
    <property type="entry name" value="rRNA maturation RNase YbeY"/>
    <property type="match status" value="1"/>
</dbReference>
<dbReference type="EC" id="3.1.-.-" evidence="9"/>
<dbReference type="GO" id="GO:0005737">
    <property type="term" value="C:cytoplasm"/>
    <property type="evidence" value="ECO:0007669"/>
    <property type="project" value="UniProtKB-SubCell"/>
</dbReference>
<dbReference type="EMBL" id="VBAK01000105">
    <property type="protein sequence ID" value="TMI91102.1"/>
    <property type="molecule type" value="Genomic_DNA"/>
</dbReference>
<name>A0A537K6F0_9BACT</name>
<keyword evidence="2 9" id="KW-0690">Ribosome biogenesis</keyword>
<dbReference type="HAMAP" id="MF_00009">
    <property type="entry name" value="Endoribonucl_YbeY"/>
    <property type="match status" value="1"/>
</dbReference>
<dbReference type="PANTHER" id="PTHR46986:SF1">
    <property type="entry name" value="ENDORIBONUCLEASE YBEY, CHLOROPLASTIC"/>
    <property type="match status" value="1"/>
</dbReference>
<dbReference type="PANTHER" id="PTHR46986">
    <property type="entry name" value="ENDORIBONUCLEASE YBEY, CHLOROPLASTIC"/>
    <property type="match status" value="1"/>
</dbReference>
<dbReference type="Pfam" id="PF02130">
    <property type="entry name" value="YbeY"/>
    <property type="match status" value="1"/>
</dbReference>
<evidence type="ECO:0000313" key="11">
    <source>
        <dbReference type="Proteomes" id="UP000318509"/>
    </source>
</evidence>
<dbReference type="Gene3D" id="3.40.390.30">
    <property type="entry name" value="Metalloproteases ('zincins'), catalytic domain"/>
    <property type="match status" value="1"/>
</dbReference>
<evidence type="ECO:0000256" key="1">
    <source>
        <dbReference type="ARBA" id="ARBA00010875"/>
    </source>
</evidence>
<sequence length="151" mass="16911">MEVWVTNLQHKVSIETGFIREVVASALRLEGYAQPPEVSVALVDDAYIQVLNREYRGVDQPTDVLAFPMETVEGVRSEPALGDIVISLERARAQAREFKHPIRREVALLAVHGLLHLMGYEDDTEAGASLMWSKQKLLLDKILGAAFRDSR</sequence>
<dbReference type="Proteomes" id="UP000318509">
    <property type="component" value="Unassembled WGS sequence"/>
</dbReference>
<keyword evidence="7 9" id="KW-0378">Hydrolase</keyword>
<comment type="function">
    <text evidence="9">Single strand-specific metallo-endoribonuclease involved in late-stage 70S ribosome quality control and in maturation of the 3' terminus of the 16S rRNA.</text>
</comment>
<proteinExistence type="inferred from homology"/>
<keyword evidence="6 9" id="KW-0255">Endonuclease</keyword>
<evidence type="ECO:0000256" key="6">
    <source>
        <dbReference type="ARBA" id="ARBA00022759"/>
    </source>
</evidence>
<evidence type="ECO:0000256" key="7">
    <source>
        <dbReference type="ARBA" id="ARBA00022801"/>
    </source>
</evidence>
<accession>A0A537K6F0</accession>
<organism evidence="10 11">
    <name type="scientific">Candidatus Segetimicrobium genomatis</name>
    <dbReference type="NCBI Taxonomy" id="2569760"/>
    <lineage>
        <taxon>Bacteria</taxon>
        <taxon>Bacillati</taxon>
        <taxon>Candidatus Sysuimicrobiota</taxon>
        <taxon>Candidatus Sysuimicrobiia</taxon>
        <taxon>Candidatus Sysuimicrobiales</taxon>
        <taxon>Candidatus Segetimicrobiaceae</taxon>
        <taxon>Candidatus Segetimicrobium</taxon>
    </lineage>
</organism>
<comment type="caution">
    <text evidence="10">The sequence shown here is derived from an EMBL/GenBank/DDBJ whole genome shotgun (WGS) entry which is preliminary data.</text>
</comment>
<evidence type="ECO:0000256" key="2">
    <source>
        <dbReference type="ARBA" id="ARBA00022517"/>
    </source>
</evidence>
<protein>
    <recommendedName>
        <fullName evidence="9">Endoribonuclease YbeY</fullName>
        <ecNumber evidence="9">3.1.-.-</ecNumber>
    </recommendedName>
</protein>
<evidence type="ECO:0000256" key="8">
    <source>
        <dbReference type="ARBA" id="ARBA00022833"/>
    </source>
</evidence>
<evidence type="ECO:0000256" key="9">
    <source>
        <dbReference type="HAMAP-Rule" id="MF_00009"/>
    </source>
</evidence>
<dbReference type="GO" id="GO:0006364">
    <property type="term" value="P:rRNA processing"/>
    <property type="evidence" value="ECO:0007669"/>
    <property type="project" value="UniProtKB-UniRule"/>
</dbReference>
<comment type="subcellular location">
    <subcellularLocation>
        <location evidence="9">Cytoplasm</location>
    </subcellularLocation>
</comment>
<dbReference type="InterPro" id="IPR002036">
    <property type="entry name" value="YbeY"/>
</dbReference>
<comment type="similarity">
    <text evidence="1 9">Belongs to the endoribonuclease YbeY family.</text>
</comment>
<feature type="binding site" evidence="9">
    <location>
        <position position="112"/>
    </location>
    <ligand>
        <name>Zn(2+)</name>
        <dbReference type="ChEBI" id="CHEBI:29105"/>
        <note>catalytic</note>
    </ligand>
</feature>
<keyword evidence="4 9" id="KW-0540">Nuclease</keyword>
<keyword evidence="3 9" id="KW-0698">rRNA processing</keyword>
<dbReference type="AlphaFoldDB" id="A0A537K6F0"/>
<dbReference type="InterPro" id="IPR020549">
    <property type="entry name" value="YbeY_CS"/>
</dbReference>
<keyword evidence="8 9" id="KW-0862">Zinc</keyword>
<dbReference type="PROSITE" id="PS01306">
    <property type="entry name" value="UPF0054"/>
    <property type="match status" value="1"/>
</dbReference>
<feature type="binding site" evidence="9">
    <location>
        <position position="116"/>
    </location>
    <ligand>
        <name>Zn(2+)</name>
        <dbReference type="ChEBI" id="CHEBI:29105"/>
        <note>catalytic</note>
    </ligand>
</feature>
<feature type="binding site" evidence="9">
    <location>
        <position position="122"/>
    </location>
    <ligand>
        <name>Zn(2+)</name>
        <dbReference type="ChEBI" id="CHEBI:29105"/>
        <note>catalytic</note>
    </ligand>
</feature>
<gene>
    <name evidence="9 10" type="primary">ybeY</name>
    <name evidence="10" type="ORF">E6H00_05320</name>
</gene>